<dbReference type="Proteomes" id="UP001174997">
    <property type="component" value="Unassembled WGS sequence"/>
</dbReference>
<accession>A0AA39Z9K4</accession>
<comment type="caution">
    <text evidence="3">The sequence shown here is derived from an EMBL/GenBank/DDBJ whole genome shotgun (WGS) entry which is preliminary data.</text>
</comment>
<keyword evidence="4" id="KW-1185">Reference proteome</keyword>
<sequence>MPSVSLYSKYAPSREPSNEGLDETLIKVLGQCSRKIFIVIIDELDECLSASERDGFVKFLASLTHSNTKVAITSRGEADINTAMQALPEGQVAKLALDAAVVDQDIRPHNLEYMTGRITPTATGALC</sequence>
<dbReference type="EMBL" id="JAULSY010000082">
    <property type="protein sequence ID" value="KAK0666781.1"/>
    <property type="molecule type" value="Genomic_DNA"/>
</dbReference>
<evidence type="ECO:0000313" key="3">
    <source>
        <dbReference type="EMBL" id="KAK0666781.1"/>
    </source>
</evidence>
<dbReference type="Pfam" id="PF24883">
    <property type="entry name" value="NPHP3_N"/>
    <property type="match status" value="1"/>
</dbReference>
<evidence type="ECO:0000313" key="4">
    <source>
        <dbReference type="Proteomes" id="UP001174997"/>
    </source>
</evidence>
<gene>
    <name evidence="3" type="ORF">QBC41DRAFT_145982</name>
</gene>
<dbReference type="AlphaFoldDB" id="A0AA39Z9K4"/>
<evidence type="ECO:0000259" key="2">
    <source>
        <dbReference type="Pfam" id="PF24883"/>
    </source>
</evidence>
<evidence type="ECO:0000256" key="1">
    <source>
        <dbReference type="ARBA" id="ARBA00022737"/>
    </source>
</evidence>
<keyword evidence="1" id="KW-0677">Repeat</keyword>
<name>A0AA39Z9K4_9PEZI</name>
<dbReference type="InterPro" id="IPR056884">
    <property type="entry name" value="NPHP3-like_N"/>
</dbReference>
<organism evidence="3 4">
    <name type="scientific">Cercophora samala</name>
    <dbReference type="NCBI Taxonomy" id="330535"/>
    <lineage>
        <taxon>Eukaryota</taxon>
        <taxon>Fungi</taxon>
        <taxon>Dikarya</taxon>
        <taxon>Ascomycota</taxon>
        <taxon>Pezizomycotina</taxon>
        <taxon>Sordariomycetes</taxon>
        <taxon>Sordariomycetidae</taxon>
        <taxon>Sordariales</taxon>
        <taxon>Lasiosphaeriaceae</taxon>
        <taxon>Cercophora</taxon>
    </lineage>
</organism>
<feature type="domain" description="Nephrocystin 3-like N-terminal" evidence="2">
    <location>
        <begin position="11"/>
        <end position="75"/>
    </location>
</feature>
<reference evidence="3" key="1">
    <citation type="submission" date="2023-06" db="EMBL/GenBank/DDBJ databases">
        <title>Genome-scale phylogeny and comparative genomics of the fungal order Sordariales.</title>
        <authorList>
            <consortium name="Lawrence Berkeley National Laboratory"/>
            <person name="Hensen N."/>
            <person name="Bonometti L."/>
            <person name="Westerberg I."/>
            <person name="Brannstrom I.O."/>
            <person name="Guillou S."/>
            <person name="Cros-Aarteil S."/>
            <person name="Calhoun S."/>
            <person name="Haridas S."/>
            <person name="Kuo A."/>
            <person name="Mondo S."/>
            <person name="Pangilinan J."/>
            <person name="Riley R."/>
            <person name="Labutti K."/>
            <person name="Andreopoulos B."/>
            <person name="Lipzen A."/>
            <person name="Chen C."/>
            <person name="Yanf M."/>
            <person name="Daum C."/>
            <person name="Ng V."/>
            <person name="Clum A."/>
            <person name="Steindorff A."/>
            <person name="Ohm R."/>
            <person name="Martin F."/>
            <person name="Silar P."/>
            <person name="Natvig D."/>
            <person name="Lalanne C."/>
            <person name="Gautier V."/>
            <person name="Ament-Velasquez S.L."/>
            <person name="Kruys A."/>
            <person name="Hutchinson M.I."/>
            <person name="Powell A.J."/>
            <person name="Barry K."/>
            <person name="Miller A.N."/>
            <person name="Grigoriev I.V."/>
            <person name="Debuchy R."/>
            <person name="Gladieux P."/>
            <person name="Thoren M.H."/>
            <person name="Johannesson H."/>
        </authorList>
    </citation>
    <scope>NUCLEOTIDE SEQUENCE</scope>
    <source>
        <strain evidence="3">CBS 307.81</strain>
    </source>
</reference>
<protein>
    <recommendedName>
        <fullName evidence="2">Nephrocystin 3-like N-terminal domain-containing protein</fullName>
    </recommendedName>
</protein>
<proteinExistence type="predicted"/>